<dbReference type="AlphaFoldDB" id="A0A9P1DET1"/>
<keyword evidence="2" id="KW-0812">Transmembrane</keyword>
<keyword evidence="5" id="KW-1185">Reference proteome</keyword>
<evidence type="ECO:0000256" key="1">
    <source>
        <dbReference type="SAM" id="MobiDB-lite"/>
    </source>
</evidence>
<evidence type="ECO:0000256" key="2">
    <source>
        <dbReference type="SAM" id="Phobius"/>
    </source>
</evidence>
<name>A0A9P1DET1_9DINO</name>
<keyword evidence="2" id="KW-1133">Transmembrane helix</keyword>
<dbReference type="EMBL" id="CAMXCT020004412">
    <property type="protein sequence ID" value="CAL1162275.1"/>
    <property type="molecule type" value="Genomic_DNA"/>
</dbReference>
<dbReference type="InterPro" id="IPR029063">
    <property type="entry name" value="SAM-dependent_MTases_sf"/>
</dbReference>
<feature type="transmembrane region" description="Helical" evidence="2">
    <location>
        <begin position="6"/>
        <end position="25"/>
    </location>
</feature>
<dbReference type="EMBL" id="CAMXCT010004412">
    <property type="protein sequence ID" value="CAI4008900.1"/>
    <property type="molecule type" value="Genomic_DNA"/>
</dbReference>
<dbReference type="Gene3D" id="3.40.50.150">
    <property type="entry name" value="Vaccinia Virus protein VP39"/>
    <property type="match status" value="1"/>
</dbReference>
<protein>
    <submittedName>
        <fullName evidence="3">Uncharacterized protein</fullName>
    </submittedName>
</protein>
<evidence type="ECO:0000313" key="4">
    <source>
        <dbReference type="EMBL" id="CAL1162275.1"/>
    </source>
</evidence>
<reference evidence="4" key="2">
    <citation type="submission" date="2024-04" db="EMBL/GenBank/DDBJ databases">
        <authorList>
            <person name="Chen Y."/>
            <person name="Shah S."/>
            <person name="Dougan E. K."/>
            <person name="Thang M."/>
            <person name="Chan C."/>
        </authorList>
    </citation>
    <scope>NUCLEOTIDE SEQUENCE [LARGE SCALE GENOMIC DNA]</scope>
</reference>
<accession>A0A9P1DET1</accession>
<feature type="region of interest" description="Disordered" evidence="1">
    <location>
        <begin position="35"/>
        <end position="73"/>
    </location>
</feature>
<keyword evidence="2" id="KW-0472">Membrane</keyword>
<dbReference type="Pfam" id="PF10294">
    <property type="entry name" value="Methyltransf_16"/>
    <property type="match status" value="1"/>
</dbReference>
<evidence type="ECO:0000313" key="5">
    <source>
        <dbReference type="Proteomes" id="UP001152797"/>
    </source>
</evidence>
<reference evidence="3" key="1">
    <citation type="submission" date="2022-10" db="EMBL/GenBank/DDBJ databases">
        <authorList>
            <person name="Chen Y."/>
            <person name="Dougan E. K."/>
            <person name="Chan C."/>
            <person name="Rhodes N."/>
            <person name="Thang M."/>
        </authorList>
    </citation>
    <scope>NUCLEOTIDE SEQUENCE</scope>
</reference>
<proteinExistence type="predicted"/>
<dbReference type="OrthoDB" id="441881at2759"/>
<dbReference type="EMBL" id="CAMXCT030004412">
    <property type="protein sequence ID" value="CAL4796212.1"/>
    <property type="molecule type" value="Genomic_DNA"/>
</dbReference>
<organism evidence="3">
    <name type="scientific">Cladocopium goreaui</name>
    <dbReference type="NCBI Taxonomy" id="2562237"/>
    <lineage>
        <taxon>Eukaryota</taxon>
        <taxon>Sar</taxon>
        <taxon>Alveolata</taxon>
        <taxon>Dinophyceae</taxon>
        <taxon>Suessiales</taxon>
        <taxon>Symbiodiniaceae</taxon>
        <taxon>Cladocopium</taxon>
    </lineage>
</organism>
<gene>
    <name evidence="3" type="ORF">C1SCF055_LOCUS34291</name>
</gene>
<sequence>MSATTWLAGICGFLALMLVLVYYILLSRLTKKKAKGRKKRRQDLAQQEDPFEPAARRHSVRTPEPGERGQMTQMTKEEMAAHLGRGPETIEKEQALKQGIPGVTRYTFSEDCSTACEGLLKASDPSSKMKSMTQRNACGSYVIEVHGVLYPFVSDVQLKWQQVAASKCGCRMVVAKLACFGEHFSWLTCCSETFGPLGNPRCWSQGYDFSTCCKLAASNQHDAGIPYFFASNLRVELQPHGRNDSVELQLYQRSAIGQSASDLVRTHGSGWAAGLLWTGSYQLLRWYECLADLPRSMWLRRHYIEFGGGVGASSIAAAFNGAYVTLVDAFVTDELLDNLEVNLPSQVRERVKVCQMNWTQPLQENLAQLKTCLAERPPAQELKFDLIGCGTSIYSPSYMMPLIHAISKPRTRVFVAPSVSVQTFLDRWGRFASRYFQQMLVRDDMGLTEVHRSSWAPHCGDDCPFFELSKPRGTPRVQRLEYSYKGPACAARIRSGRKGLKRQTADCIVATLQLPFSLPGQKTS</sequence>
<dbReference type="Proteomes" id="UP001152797">
    <property type="component" value="Unassembled WGS sequence"/>
</dbReference>
<dbReference type="SUPFAM" id="SSF53335">
    <property type="entry name" value="S-adenosyl-L-methionine-dependent methyltransferases"/>
    <property type="match status" value="1"/>
</dbReference>
<evidence type="ECO:0000313" key="3">
    <source>
        <dbReference type="EMBL" id="CAI4008900.1"/>
    </source>
</evidence>
<comment type="caution">
    <text evidence="3">The sequence shown here is derived from an EMBL/GenBank/DDBJ whole genome shotgun (WGS) entry which is preliminary data.</text>
</comment>
<dbReference type="InterPro" id="IPR019410">
    <property type="entry name" value="Methyltransf_16"/>
</dbReference>